<evidence type="ECO:0000313" key="3">
    <source>
        <dbReference type="Proteomes" id="UP000246740"/>
    </source>
</evidence>
<feature type="region of interest" description="Disordered" evidence="1">
    <location>
        <begin position="1"/>
        <end position="29"/>
    </location>
</feature>
<feature type="region of interest" description="Disordered" evidence="1">
    <location>
        <begin position="480"/>
        <end position="510"/>
    </location>
</feature>
<gene>
    <name evidence="2" type="ORF">BCV70DRAFT_198047</name>
</gene>
<organism evidence="2 3">
    <name type="scientific">Testicularia cyperi</name>
    <dbReference type="NCBI Taxonomy" id="1882483"/>
    <lineage>
        <taxon>Eukaryota</taxon>
        <taxon>Fungi</taxon>
        <taxon>Dikarya</taxon>
        <taxon>Basidiomycota</taxon>
        <taxon>Ustilaginomycotina</taxon>
        <taxon>Ustilaginomycetes</taxon>
        <taxon>Ustilaginales</taxon>
        <taxon>Anthracoideaceae</taxon>
        <taxon>Testicularia</taxon>
    </lineage>
</organism>
<feature type="compositionally biased region" description="Low complexity" evidence="1">
    <location>
        <begin position="487"/>
        <end position="503"/>
    </location>
</feature>
<proteinExistence type="predicted"/>
<feature type="region of interest" description="Disordered" evidence="1">
    <location>
        <begin position="746"/>
        <end position="768"/>
    </location>
</feature>
<dbReference type="STRING" id="1882483.A0A317Y0F9"/>
<feature type="compositionally biased region" description="Polar residues" evidence="1">
    <location>
        <begin position="746"/>
        <end position="762"/>
    </location>
</feature>
<dbReference type="OrthoDB" id="3361340at2759"/>
<feature type="compositionally biased region" description="Polar residues" evidence="1">
    <location>
        <begin position="255"/>
        <end position="264"/>
    </location>
</feature>
<dbReference type="AlphaFoldDB" id="A0A317Y0F9"/>
<dbReference type="EMBL" id="KZ819188">
    <property type="protein sequence ID" value="PWZ03862.1"/>
    <property type="molecule type" value="Genomic_DNA"/>
</dbReference>
<evidence type="ECO:0000313" key="2">
    <source>
        <dbReference type="EMBL" id="PWZ03862.1"/>
    </source>
</evidence>
<accession>A0A317Y0F9</accession>
<feature type="compositionally biased region" description="Low complexity" evidence="1">
    <location>
        <begin position="15"/>
        <end position="27"/>
    </location>
</feature>
<dbReference type="InParanoid" id="A0A317Y0F9"/>
<name>A0A317Y0F9_9BASI</name>
<dbReference type="Proteomes" id="UP000246740">
    <property type="component" value="Unassembled WGS sequence"/>
</dbReference>
<evidence type="ECO:0000256" key="1">
    <source>
        <dbReference type="SAM" id="MobiDB-lite"/>
    </source>
</evidence>
<keyword evidence="3" id="KW-1185">Reference proteome</keyword>
<sequence length="836" mass="88974">MVIAPPPRRSLGHESAASFASSSSSTSPTKSRICKKLVLKGQAGAHGASYTLYLRAELPSHDTPSASYPLITETGIELEDALVHRLDASGAAPALSASAAAAASSLGIPLSVNHDLSTSFIDIPTTSSAHPPGVRRASSAFTSIEHPDDEGDLPRVIVQNNGCISLVTTERSQPISSSSSPPKSSSFMITLHLRVNLLSSPPLAPYTIRLPKPFCLNNYMRFTADETICGSSREIAVEVDPPVHARDTAPAETLRSPTQLSQPPSDDVDITILEPPSDDSDQDDYSAVITGHFQSCDAVTIRLAPNDAGDLNVPDVAHDNIVLACALQAKSASSTINYKPLPTHLGKAEGLDPRLEAFEFDATVVLHRPFYPGLEHEICLYLQLRSPIPGHADWIPGAVDASHGILSWGMGSIPLASPDRADEHANAPSKSFATSSATENLIWPDANLTAEEENLINVAPPKDLDDTAFDFSVDRGEPTTFKQRRFSLPSSSSGPSDSSSALSRDNGVGSKEEGLIARPDLLIVVFNVLPLTQSTEPLTLNIRGMVGISKTIGDGQSSFPVVSIPSVANVSPPEIHLVTEAGKVEADITAEDPNASILTIPANRSLQQQPATSPPIVPIPTQEIVDRVLKLIQAHDVVVSQDQLQKSLPSALSDESATREVAADVHRTGGFLGQSGVVFRVSHLLWTLALTYMLFMMFNASQVADQALLHKIDELTRIIETRLADHSIPLQASVASPLDQFSPAAQSQTTSFTSADNGQGPSDSDEEDLRANMPLWYEAQSDLSSYSDATADHNAPIMSQATPQTGLVSSVTSLVVTTLSLPLLILRQIVRSLFGG</sequence>
<protein>
    <submittedName>
        <fullName evidence="2">Uncharacterized protein</fullName>
    </submittedName>
</protein>
<reference evidence="2 3" key="1">
    <citation type="journal article" date="2018" name="Mol. Biol. Evol.">
        <title>Broad Genomic Sampling Reveals a Smut Pathogenic Ancestry of the Fungal Clade Ustilaginomycotina.</title>
        <authorList>
            <person name="Kijpornyongpan T."/>
            <person name="Mondo S.J."/>
            <person name="Barry K."/>
            <person name="Sandor L."/>
            <person name="Lee J."/>
            <person name="Lipzen A."/>
            <person name="Pangilinan J."/>
            <person name="LaButti K."/>
            <person name="Hainaut M."/>
            <person name="Henrissat B."/>
            <person name="Grigoriev I.V."/>
            <person name="Spatafora J.W."/>
            <person name="Aime M.C."/>
        </authorList>
    </citation>
    <scope>NUCLEOTIDE SEQUENCE [LARGE SCALE GENOMIC DNA]</scope>
    <source>
        <strain evidence="2 3">MCA 3645</strain>
    </source>
</reference>
<feature type="region of interest" description="Disordered" evidence="1">
    <location>
        <begin position="248"/>
        <end position="282"/>
    </location>
</feature>